<dbReference type="GO" id="GO:0005524">
    <property type="term" value="F:ATP binding"/>
    <property type="evidence" value="ECO:0007669"/>
    <property type="project" value="InterPro"/>
</dbReference>
<dbReference type="EMBL" id="BARV01028539">
    <property type="protein sequence ID" value="GAI34794.1"/>
    <property type="molecule type" value="Genomic_DNA"/>
</dbReference>
<name>X1PV81_9ZZZZ</name>
<dbReference type="AlphaFoldDB" id="X1PV81"/>
<protein>
    <recommendedName>
        <fullName evidence="1">ABC transporter domain-containing protein</fullName>
    </recommendedName>
</protein>
<feature type="domain" description="ABC transporter" evidence="1">
    <location>
        <begin position="21"/>
        <end position="103"/>
    </location>
</feature>
<proteinExistence type="predicted"/>
<dbReference type="InterPro" id="IPR003439">
    <property type="entry name" value="ABC_transporter-like_ATP-bd"/>
</dbReference>
<dbReference type="PANTHER" id="PTHR24220">
    <property type="entry name" value="IMPORT ATP-BINDING PROTEIN"/>
    <property type="match status" value="1"/>
</dbReference>
<dbReference type="SUPFAM" id="SSF52540">
    <property type="entry name" value="P-loop containing nucleoside triphosphate hydrolases"/>
    <property type="match status" value="1"/>
</dbReference>
<dbReference type="InterPro" id="IPR015854">
    <property type="entry name" value="ABC_transpr_LolD-like"/>
</dbReference>
<sequence length="116" mass="12812">MIELENITKVYPMGKVEVLALRGVTLNIQQGEMVAIIGASGSGKSTLMNIIGFLDKPSLGRYTFQGADVSRLNDNRLAEMRNKKIGFVFQEYNLLSRASTLSNVELPLVYSGSRQK</sequence>
<dbReference type="Gene3D" id="3.40.50.300">
    <property type="entry name" value="P-loop containing nucleotide triphosphate hydrolases"/>
    <property type="match status" value="1"/>
</dbReference>
<reference evidence="2" key="1">
    <citation type="journal article" date="2014" name="Front. Microbiol.">
        <title>High frequency of phylogenetically diverse reductive dehalogenase-homologous genes in deep subseafloor sedimentary metagenomes.</title>
        <authorList>
            <person name="Kawai M."/>
            <person name="Futagami T."/>
            <person name="Toyoda A."/>
            <person name="Takaki Y."/>
            <person name="Nishi S."/>
            <person name="Hori S."/>
            <person name="Arai W."/>
            <person name="Tsubouchi T."/>
            <person name="Morono Y."/>
            <person name="Uchiyama I."/>
            <person name="Ito T."/>
            <person name="Fujiyama A."/>
            <person name="Inagaki F."/>
            <person name="Takami H."/>
        </authorList>
    </citation>
    <scope>NUCLEOTIDE SEQUENCE</scope>
    <source>
        <strain evidence="2">Expedition CK06-06</strain>
    </source>
</reference>
<feature type="non-terminal residue" evidence="2">
    <location>
        <position position="116"/>
    </location>
</feature>
<evidence type="ECO:0000313" key="2">
    <source>
        <dbReference type="EMBL" id="GAI34794.1"/>
    </source>
</evidence>
<dbReference type="Pfam" id="PF00005">
    <property type="entry name" value="ABC_tran"/>
    <property type="match status" value="1"/>
</dbReference>
<comment type="caution">
    <text evidence="2">The sequence shown here is derived from an EMBL/GenBank/DDBJ whole genome shotgun (WGS) entry which is preliminary data.</text>
</comment>
<organism evidence="2">
    <name type="scientific">marine sediment metagenome</name>
    <dbReference type="NCBI Taxonomy" id="412755"/>
    <lineage>
        <taxon>unclassified sequences</taxon>
        <taxon>metagenomes</taxon>
        <taxon>ecological metagenomes</taxon>
    </lineage>
</organism>
<dbReference type="GO" id="GO:0022857">
    <property type="term" value="F:transmembrane transporter activity"/>
    <property type="evidence" value="ECO:0007669"/>
    <property type="project" value="TreeGrafter"/>
</dbReference>
<dbReference type="GO" id="GO:0016887">
    <property type="term" value="F:ATP hydrolysis activity"/>
    <property type="evidence" value="ECO:0007669"/>
    <property type="project" value="InterPro"/>
</dbReference>
<dbReference type="PANTHER" id="PTHR24220:SF86">
    <property type="entry name" value="ABC TRANSPORTER ABCH.1"/>
    <property type="match status" value="1"/>
</dbReference>
<evidence type="ECO:0000259" key="1">
    <source>
        <dbReference type="Pfam" id="PF00005"/>
    </source>
</evidence>
<gene>
    <name evidence="2" type="ORF">S06H3_45660</name>
</gene>
<dbReference type="GO" id="GO:0005886">
    <property type="term" value="C:plasma membrane"/>
    <property type="evidence" value="ECO:0007669"/>
    <property type="project" value="TreeGrafter"/>
</dbReference>
<accession>X1PV81</accession>
<dbReference type="InterPro" id="IPR027417">
    <property type="entry name" value="P-loop_NTPase"/>
</dbReference>